<keyword evidence="3" id="KW-0548">Nucleotidyltransferase</keyword>
<keyword evidence="5" id="KW-0378">Hydrolase</keyword>
<dbReference type="Gene3D" id="3.30.420.10">
    <property type="entry name" value="Ribonuclease H-like superfamily/Ribonuclease H"/>
    <property type="match status" value="1"/>
</dbReference>
<dbReference type="PROSITE" id="PS50994">
    <property type="entry name" value="INTEGRASE"/>
    <property type="match status" value="1"/>
</dbReference>
<dbReference type="PANTHER" id="PTHR37984:SF5">
    <property type="entry name" value="PROTEIN NYNRIN-LIKE"/>
    <property type="match status" value="1"/>
</dbReference>
<dbReference type="SUPFAM" id="SSF53098">
    <property type="entry name" value="Ribonuclease H-like"/>
    <property type="match status" value="1"/>
</dbReference>
<name>A0AAE1HBL8_9NEOP</name>
<dbReference type="PANTHER" id="PTHR37984">
    <property type="entry name" value="PROTEIN CBG26694"/>
    <property type="match status" value="1"/>
</dbReference>
<dbReference type="Gene3D" id="2.40.70.10">
    <property type="entry name" value="Acid Proteases"/>
    <property type="match status" value="1"/>
</dbReference>
<evidence type="ECO:0000256" key="1">
    <source>
        <dbReference type="ARBA" id="ARBA00012493"/>
    </source>
</evidence>
<reference evidence="8" key="2">
    <citation type="journal article" date="2023" name="BMC Genomics">
        <title>Pest status, molecular evolution, and epigenetic factors derived from the genome assembly of Frankliniella fusca, a thysanopteran phytovirus vector.</title>
        <authorList>
            <person name="Catto M.A."/>
            <person name="Labadie P.E."/>
            <person name="Jacobson A.L."/>
            <person name="Kennedy G.G."/>
            <person name="Srinivasan R."/>
            <person name="Hunt B.G."/>
        </authorList>
    </citation>
    <scope>NUCLEOTIDE SEQUENCE</scope>
    <source>
        <strain evidence="8">PL_HMW_Pooled</strain>
    </source>
</reference>
<dbReference type="InterPro" id="IPR041588">
    <property type="entry name" value="Integrase_H2C2"/>
</dbReference>
<keyword evidence="9" id="KW-1185">Reference proteome</keyword>
<evidence type="ECO:0000256" key="2">
    <source>
        <dbReference type="ARBA" id="ARBA00022679"/>
    </source>
</evidence>
<accession>A0AAE1HBL8</accession>
<dbReference type="EC" id="2.7.7.49" evidence="1"/>
<dbReference type="FunFam" id="1.10.340.70:FF:000001">
    <property type="entry name" value="Retrovirus-related Pol polyprotein from transposon gypsy-like Protein"/>
    <property type="match status" value="1"/>
</dbReference>
<keyword evidence="2" id="KW-0808">Transferase</keyword>
<proteinExistence type="predicted"/>
<organism evidence="8 9">
    <name type="scientific">Frankliniella fusca</name>
    <dbReference type="NCBI Taxonomy" id="407009"/>
    <lineage>
        <taxon>Eukaryota</taxon>
        <taxon>Metazoa</taxon>
        <taxon>Ecdysozoa</taxon>
        <taxon>Arthropoda</taxon>
        <taxon>Hexapoda</taxon>
        <taxon>Insecta</taxon>
        <taxon>Pterygota</taxon>
        <taxon>Neoptera</taxon>
        <taxon>Paraneoptera</taxon>
        <taxon>Thysanoptera</taxon>
        <taxon>Terebrantia</taxon>
        <taxon>Thripoidea</taxon>
        <taxon>Thripidae</taxon>
        <taxon>Frankliniella</taxon>
    </lineage>
</organism>
<evidence type="ECO:0000256" key="4">
    <source>
        <dbReference type="ARBA" id="ARBA00022722"/>
    </source>
</evidence>
<dbReference type="Gene3D" id="1.10.340.70">
    <property type="match status" value="1"/>
</dbReference>
<sequence length="864" mass="97829">MVKCTINGVNCDAVIDSGAVITIVRRGRLGETLPLSKLRVKGVTSGTGKLYGPKLMSYNFGGLQLRFPTYEGDIEDNCLIGNDFLDYFDIAVESARRKITIRRLSPQELLDEPNEVPCTMVHSPSVGRFQAGLVYYVARAHKNLTLAPMADIKIQTIFKPDVAQKGKMESSVHTNKSNKTKDSINNATNYLQSLPPDEEKALKLGLVSRPLTTTNASLDPDVLVMSGVIPCIPAPLELHIFNASDHYVKISKSTVIAEVYLLDPTDYNQPITEIKEYELPQEGPAKVQRSTVQNYPEKSSFNRRVLSIEVDYKIPEKAPITPFEPLPDDLQDLVQRCKNLNPDQIKQVEDLLRKHHDVFAKDNTTFGCCPWVKFTIDTVQPDPDFSPTELRKEQLLDPDLMIIVMAVEDNKRPDFQEIVGCSPKTRSLWLQFNSLIVHNGLLYRKFEHPSGNIELEKFQLILPSKFIRKVVIEHHENPATGNHFGAFKTYQSLKKIFYWPGMHEDVNAIISQCEKCAKFKFHKRPKVPLKIFREGVLHGKWHVDICGPINPPSKEGYTYVLVAVEAFSGWPFAIPLKTKSSTEIAQVLIRDVFSVFGSPMAILSDQERCFTSQLMQDICNIYGIQSSNISIAHPAANGKAEKWVRTLKEHIAIMIENDRKNWPNTLPLICQAYRSMPHTSTKFSPYEVIFGAPMRTPLDLKLGLPPTTNQEVNPDHYPFWLRQTLSNIHDQVRENLQDSALRMKRHYDLHASVAPFQVGQLVWFYNRKRIKGKSPKLDTPWEGPYKIVKILNDCIAAIQSCHNSQLTRIVHMDKLASYSQPLDSVQAAWLTIVQSPWQQTTTSQSSIHPLTLQVPVEEIPLPPA</sequence>
<evidence type="ECO:0000313" key="7">
    <source>
        <dbReference type="EMBL" id="KAK3916171.1"/>
    </source>
</evidence>
<keyword evidence="4" id="KW-0540">Nuclease</keyword>
<dbReference type="Pfam" id="PF00665">
    <property type="entry name" value="rve"/>
    <property type="match status" value="1"/>
</dbReference>
<keyword evidence="5" id="KW-0255">Endonuclease</keyword>
<gene>
    <name evidence="7" type="ORF">KUF71_000811</name>
    <name evidence="8" type="ORF">KUF71_026340</name>
</gene>
<dbReference type="EMBL" id="JAHWGI010000493">
    <property type="protein sequence ID" value="KAK3916171.1"/>
    <property type="molecule type" value="Genomic_DNA"/>
</dbReference>
<evidence type="ECO:0000256" key="5">
    <source>
        <dbReference type="ARBA" id="ARBA00022759"/>
    </source>
</evidence>
<dbReference type="FunFam" id="3.30.420.10:FF:000032">
    <property type="entry name" value="Retrovirus-related Pol polyprotein from transposon 297-like Protein"/>
    <property type="match status" value="1"/>
</dbReference>
<evidence type="ECO:0000259" key="6">
    <source>
        <dbReference type="PROSITE" id="PS50994"/>
    </source>
</evidence>
<dbReference type="GO" id="GO:0004519">
    <property type="term" value="F:endonuclease activity"/>
    <property type="evidence" value="ECO:0007669"/>
    <property type="project" value="UniProtKB-KW"/>
</dbReference>
<dbReference type="InterPro" id="IPR021109">
    <property type="entry name" value="Peptidase_aspartic_dom_sf"/>
</dbReference>
<dbReference type="InterPro" id="IPR050951">
    <property type="entry name" value="Retrovirus_Pol_polyprotein"/>
</dbReference>
<dbReference type="GO" id="GO:0003964">
    <property type="term" value="F:RNA-directed DNA polymerase activity"/>
    <property type="evidence" value="ECO:0007669"/>
    <property type="project" value="UniProtKB-EC"/>
</dbReference>
<evidence type="ECO:0000256" key="3">
    <source>
        <dbReference type="ARBA" id="ARBA00022695"/>
    </source>
</evidence>
<dbReference type="Proteomes" id="UP001219518">
    <property type="component" value="Unassembled WGS sequence"/>
</dbReference>
<reference evidence="8" key="1">
    <citation type="submission" date="2021-07" db="EMBL/GenBank/DDBJ databases">
        <authorList>
            <person name="Catto M.A."/>
            <person name="Jacobson A."/>
            <person name="Kennedy G."/>
            <person name="Labadie P."/>
            <person name="Hunt B.G."/>
            <person name="Srinivasan R."/>
        </authorList>
    </citation>
    <scope>NUCLEOTIDE SEQUENCE</scope>
    <source>
        <strain evidence="8">PL_HMW_Pooled</strain>
        <tissue evidence="8">Head</tissue>
    </source>
</reference>
<evidence type="ECO:0000313" key="9">
    <source>
        <dbReference type="Proteomes" id="UP001219518"/>
    </source>
</evidence>
<dbReference type="SUPFAM" id="SSF50630">
    <property type="entry name" value="Acid proteases"/>
    <property type="match status" value="1"/>
</dbReference>
<dbReference type="InterPro" id="IPR001584">
    <property type="entry name" value="Integrase_cat-core"/>
</dbReference>
<dbReference type="GO" id="GO:0003676">
    <property type="term" value="F:nucleic acid binding"/>
    <property type="evidence" value="ECO:0007669"/>
    <property type="project" value="InterPro"/>
</dbReference>
<feature type="domain" description="Integrase catalytic" evidence="6">
    <location>
        <begin position="524"/>
        <end position="693"/>
    </location>
</feature>
<dbReference type="InterPro" id="IPR012337">
    <property type="entry name" value="RNaseH-like_sf"/>
</dbReference>
<dbReference type="GO" id="GO:0015074">
    <property type="term" value="P:DNA integration"/>
    <property type="evidence" value="ECO:0007669"/>
    <property type="project" value="InterPro"/>
</dbReference>
<dbReference type="InterPro" id="IPR036397">
    <property type="entry name" value="RNaseH_sf"/>
</dbReference>
<dbReference type="AlphaFoldDB" id="A0AAE1HBL8"/>
<comment type="caution">
    <text evidence="8">The sequence shown here is derived from an EMBL/GenBank/DDBJ whole genome shotgun (WGS) entry which is preliminary data.</text>
</comment>
<dbReference type="Pfam" id="PF17921">
    <property type="entry name" value="Integrase_H2C2"/>
    <property type="match status" value="1"/>
</dbReference>
<dbReference type="EMBL" id="JAHWGI010000919">
    <property type="protein sequence ID" value="KAK3918265.1"/>
    <property type="molecule type" value="Genomic_DNA"/>
</dbReference>
<evidence type="ECO:0000313" key="8">
    <source>
        <dbReference type="EMBL" id="KAK3918265.1"/>
    </source>
</evidence>
<protein>
    <recommendedName>
        <fullName evidence="1">RNA-directed DNA polymerase</fullName>
        <ecNumber evidence="1">2.7.7.49</ecNumber>
    </recommendedName>
</protein>